<gene>
    <name evidence="2" type="ordered locus">Anacy_6155</name>
</gene>
<sequence>MIFMKMLLSILILNVLIIGCSEVKQNSTSLPDVAANQTNSDSDSEDNKETGESEKFDSKKSYIKESALKDLKQEDRDIINNDVKKLLTTNNCTNCMLAEVDFNNIYLENTHKCNCN</sequence>
<dbReference type="AlphaFoldDB" id="K9ZRM9"/>
<feature type="region of interest" description="Disordered" evidence="1">
    <location>
        <begin position="31"/>
        <end position="58"/>
    </location>
</feature>
<evidence type="ECO:0000256" key="1">
    <source>
        <dbReference type="SAM" id="MobiDB-lite"/>
    </source>
</evidence>
<keyword evidence="2" id="KW-0614">Plasmid</keyword>
<feature type="compositionally biased region" description="Basic and acidic residues" evidence="1">
    <location>
        <begin position="45"/>
        <end position="58"/>
    </location>
</feature>
<protein>
    <recommendedName>
        <fullName evidence="4">Lipoprotein</fullName>
    </recommendedName>
</protein>
<keyword evidence="3" id="KW-1185">Reference proteome</keyword>
<proteinExistence type="predicted"/>
<dbReference type="EMBL" id="CP003664">
    <property type="protein sequence ID" value="AFZ61424.1"/>
    <property type="molecule type" value="Genomic_DNA"/>
</dbReference>
<dbReference type="PATRIC" id="fig|272123.3.peg.6693"/>
<feature type="compositionally biased region" description="Polar residues" evidence="1">
    <location>
        <begin position="31"/>
        <end position="41"/>
    </location>
</feature>
<dbReference type="PROSITE" id="PS51257">
    <property type="entry name" value="PROKAR_LIPOPROTEIN"/>
    <property type="match status" value="1"/>
</dbReference>
<dbReference type="KEGG" id="acy:Anacy_6155"/>
<geneLocation type="plasmid" evidence="2 3">
    <name>pANACY.05</name>
</geneLocation>
<organism evidence="2 3">
    <name type="scientific">Anabaena cylindrica (strain ATCC 27899 / PCC 7122)</name>
    <dbReference type="NCBI Taxonomy" id="272123"/>
    <lineage>
        <taxon>Bacteria</taxon>
        <taxon>Bacillati</taxon>
        <taxon>Cyanobacteriota</taxon>
        <taxon>Cyanophyceae</taxon>
        <taxon>Nostocales</taxon>
        <taxon>Nostocaceae</taxon>
        <taxon>Anabaena</taxon>
    </lineage>
</organism>
<evidence type="ECO:0000313" key="2">
    <source>
        <dbReference type="EMBL" id="AFZ61424.1"/>
    </source>
</evidence>
<dbReference type="HOGENOM" id="CLU_2091683_0_0_3"/>
<accession>K9ZRM9</accession>
<name>K9ZRM9_ANACC</name>
<dbReference type="Proteomes" id="UP000010474">
    <property type="component" value="Plasmid pANACY.05"/>
</dbReference>
<evidence type="ECO:0000313" key="3">
    <source>
        <dbReference type="Proteomes" id="UP000010474"/>
    </source>
</evidence>
<reference evidence="3" key="1">
    <citation type="journal article" date="2013" name="Proc. Natl. Acad. Sci. U.S.A.">
        <title>Improving the coverage of the cyanobacterial phylum using diversity-driven genome sequencing.</title>
        <authorList>
            <person name="Shih P.M."/>
            <person name="Wu D."/>
            <person name="Latifi A."/>
            <person name="Axen S.D."/>
            <person name="Fewer D.P."/>
            <person name="Talla E."/>
            <person name="Calteau A."/>
            <person name="Cai F."/>
            <person name="Tandeau de Marsac N."/>
            <person name="Rippka R."/>
            <person name="Herdman M."/>
            <person name="Sivonen K."/>
            <person name="Coursin T."/>
            <person name="Laurent T."/>
            <person name="Goodwin L."/>
            <person name="Nolan M."/>
            <person name="Davenport K.W."/>
            <person name="Han C.S."/>
            <person name="Rubin E.M."/>
            <person name="Eisen J.A."/>
            <person name="Woyke T."/>
            <person name="Gugger M."/>
            <person name="Kerfeld C.A."/>
        </authorList>
    </citation>
    <scope>NUCLEOTIDE SEQUENCE [LARGE SCALE GENOMIC DNA]</scope>
    <source>
        <strain evidence="3">ATCC 27899 / PCC 7122</strain>
    </source>
</reference>
<evidence type="ECO:0008006" key="4">
    <source>
        <dbReference type="Google" id="ProtNLM"/>
    </source>
</evidence>